<dbReference type="Gramene" id="Pp3c6_29910V3.2">
    <property type="protein sequence ID" value="PAC:32978846.CDS.1"/>
    <property type="gene ID" value="Pp3c6_29910"/>
</dbReference>
<reference evidence="2 5" key="1">
    <citation type="journal article" date="2008" name="Science">
        <title>The Physcomitrella genome reveals evolutionary insights into the conquest of land by plants.</title>
        <authorList>
            <person name="Rensing S."/>
            <person name="Lang D."/>
            <person name="Zimmer A."/>
            <person name="Terry A."/>
            <person name="Salamov A."/>
            <person name="Shapiro H."/>
            <person name="Nishiyama T."/>
            <person name="Perroud P.-F."/>
            <person name="Lindquist E."/>
            <person name="Kamisugi Y."/>
            <person name="Tanahashi T."/>
            <person name="Sakakibara K."/>
            <person name="Fujita T."/>
            <person name="Oishi K."/>
            <person name="Shin-I T."/>
            <person name="Kuroki Y."/>
            <person name="Toyoda A."/>
            <person name="Suzuki Y."/>
            <person name="Hashimoto A."/>
            <person name="Yamaguchi K."/>
            <person name="Sugano A."/>
            <person name="Kohara Y."/>
            <person name="Fujiyama A."/>
            <person name="Anterola A."/>
            <person name="Aoki S."/>
            <person name="Ashton N."/>
            <person name="Barbazuk W.B."/>
            <person name="Barker E."/>
            <person name="Bennetzen J."/>
            <person name="Bezanilla M."/>
            <person name="Blankenship R."/>
            <person name="Cho S.H."/>
            <person name="Dutcher S."/>
            <person name="Estelle M."/>
            <person name="Fawcett J.A."/>
            <person name="Gundlach H."/>
            <person name="Hanada K."/>
            <person name="Heyl A."/>
            <person name="Hicks K.A."/>
            <person name="Hugh J."/>
            <person name="Lohr M."/>
            <person name="Mayer K."/>
            <person name="Melkozernov A."/>
            <person name="Murata T."/>
            <person name="Nelson D."/>
            <person name="Pils B."/>
            <person name="Prigge M."/>
            <person name="Reiss B."/>
            <person name="Renner T."/>
            <person name="Rombauts S."/>
            <person name="Rushton P."/>
            <person name="Sanderfoot A."/>
            <person name="Schween G."/>
            <person name="Shiu S.-H."/>
            <person name="Stueber K."/>
            <person name="Theodoulou F.L."/>
            <person name="Tu H."/>
            <person name="Van de Peer Y."/>
            <person name="Verrier P.J."/>
            <person name="Waters E."/>
            <person name="Wood A."/>
            <person name="Yang L."/>
            <person name="Cove D."/>
            <person name="Cuming A."/>
            <person name="Hasebe M."/>
            <person name="Lucas S."/>
            <person name="Mishler D.B."/>
            <person name="Reski R."/>
            <person name="Grigoriev I."/>
            <person name="Quatrano R.S."/>
            <person name="Boore J.L."/>
        </authorList>
    </citation>
    <scope>NUCLEOTIDE SEQUENCE [LARGE SCALE GENOMIC DNA]</scope>
    <source>
        <strain evidence="4 5">cv. Gransden 2004</strain>
    </source>
</reference>
<reference evidence="4" key="3">
    <citation type="submission" date="2020-12" db="UniProtKB">
        <authorList>
            <consortium name="EnsemblPlants"/>
        </authorList>
    </citation>
    <scope>IDENTIFICATION</scope>
</reference>
<sequence length="75" mass="8318">MDACDGIGSDDERSEHRASQRVVASRCTRELRSGIKVRGLVLRQTIKTRRSERVIGALEVGPLECMVCGIVEFIT</sequence>
<protein>
    <submittedName>
        <fullName evidence="2 4">Uncharacterized protein</fullName>
    </submittedName>
</protein>
<dbReference type="EnsemblPlants" id="Pp3c6_29910V3.2">
    <property type="protein sequence ID" value="PAC:32978846.CDS.1"/>
    <property type="gene ID" value="Pp3c6_29910"/>
</dbReference>
<dbReference type="EMBL" id="ABEU02000006">
    <property type="protein sequence ID" value="PNR53286.1"/>
    <property type="molecule type" value="Genomic_DNA"/>
</dbReference>
<name>A0A2K1I9K1_PHYPA</name>
<feature type="region of interest" description="Disordered" evidence="1">
    <location>
        <begin position="1"/>
        <end position="20"/>
    </location>
</feature>
<gene>
    <name evidence="3" type="ORF">PHYPA_009662</name>
    <name evidence="2" type="ORF">PHYPA_031280</name>
</gene>
<proteinExistence type="predicted"/>
<evidence type="ECO:0000313" key="2">
    <source>
        <dbReference type="EMBL" id="PNR25955.1"/>
    </source>
</evidence>
<evidence type="ECO:0000256" key="1">
    <source>
        <dbReference type="SAM" id="MobiDB-lite"/>
    </source>
</evidence>
<evidence type="ECO:0000313" key="3">
    <source>
        <dbReference type="EMBL" id="PNR53286.1"/>
    </source>
</evidence>
<dbReference type="InParanoid" id="A0A2K1I9K1"/>
<dbReference type="Gramene" id="Pp3c6_29910V3.1">
    <property type="protein sequence ID" value="PAC:32978845.CDS.1"/>
    <property type="gene ID" value="Pp3c6_29910"/>
</dbReference>
<dbReference type="Proteomes" id="UP000006727">
    <property type="component" value="Chromosome 6"/>
</dbReference>
<dbReference type="EnsemblPlants" id="Pp3c6_29910V3.1">
    <property type="protein sequence ID" value="PAC:32978845.CDS.1"/>
    <property type="gene ID" value="Pp3c6_29910"/>
</dbReference>
<accession>A0A2K1I9K1</accession>
<reference evidence="2 5" key="2">
    <citation type="journal article" date="2018" name="Plant J.">
        <title>The Physcomitrella patens chromosome-scale assembly reveals moss genome structure and evolution.</title>
        <authorList>
            <person name="Lang D."/>
            <person name="Ullrich K.K."/>
            <person name="Murat F."/>
            <person name="Fuchs J."/>
            <person name="Jenkins J."/>
            <person name="Haas F.B."/>
            <person name="Piednoel M."/>
            <person name="Gundlach H."/>
            <person name="Van Bel M."/>
            <person name="Meyberg R."/>
            <person name="Vives C."/>
            <person name="Morata J."/>
            <person name="Symeonidi A."/>
            <person name="Hiss M."/>
            <person name="Muchero W."/>
            <person name="Kamisugi Y."/>
            <person name="Saleh O."/>
            <person name="Blanc G."/>
            <person name="Decker E.L."/>
            <person name="van Gessel N."/>
            <person name="Grimwood J."/>
            <person name="Hayes R.D."/>
            <person name="Graham S.W."/>
            <person name="Gunter L.E."/>
            <person name="McDaniel S.F."/>
            <person name="Hoernstein S.N.W."/>
            <person name="Larsson A."/>
            <person name="Li F.W."/>
            <person name="Perroud P.F."/>
            <person name="Phillips J."/>
            <person name="Ranjan P."/>
            <person name="Rokshar D.S."/>
            <person name="Rothfels C.J."/>
            <person name="Schneider L."/>
            <person name="Shu S."/>
            <person name="Stevenson D.W."/>
            <person name="Thummler F."/>
            <person name="Tillich M."/>
            <person name="Villarreal Aguilar J.C."/>
            <person name="Widiez T."/>
            <person name="Wong G.K."/>
            <person name="Wymore A."/>
            <person name="Zhang Y."/>
            <person name="Zimmer A.D."/>
            <person name="Quatrano R.S."/>
            <person name="Mayer K.F.X."/>
            <person name="Goodstein D."/>
            <person name="Casacuberta J.M."/>
            <person name="Vandepoele K."/>
            <person name="Reski R."/>
            <person name="Cuming A.C."/>
            <person name="Tuskan G.A."/>
            <person name="Maumus F."/>
            <person name="Salse J."/>
            <person name="Schmutz J."/>
            <person name="Rensing S.A."/>
        </authorList>
    </citation>
    <scope>NUCLEOTIDE SEQUENCE [LARGE SCALE GENOMIC DNA]</scope>
    <source>
        <strain evidence="4 5">cv. Gransden 2004</strain>
    </source>
</reference>
<evidence type="ECO:0000313" key="4">
    <source>
        <dbReference type="EnsemblPlants" id="PAC:32978845.CDS.1"/>
    </source>
</evidence>
<dbReference type="AlphaFoldDB" id="A0A2K1I9K1"/>
<keyword evidence="5" id="KW-1185">Reference proteome</keyword>
<dbReference type="EMBL" id="ABEU02000299">
    <property type="protein sequence ID" value="PNR25955.1"/>
    <property type="molecule type" value="Genomic_DNA"/>
</dbReference>
<organism evidence="2">
    <name type="scientific">Physcomitrium patens</name>
    <name type="common">Spreading-leaved earth moss</name>
    <name type="synonym">Physcomitrella patens</name>
    <dbReference type="NCBI Taxonomy" id="3218"/>
    <lineage>
        <taxon>Eukaryota</taxon>
        <taxon>Viridiplantae</taxon>
        <taxon>Streptophyta</taxon>
        <taxon>Embryophyta</taxon>
        <taxon>Bryophyta</taxon>
        <taxon>Bryophytina</taxon>
        <taxon>Bryopsida</taxon>
        <taxon>Funariidae</taxon>
        <taxon>Funariales</taxon>
        <taxon>Funariaceae</taxon>
        <taxon>Physcomitrium</taxon>
    </lineage>
</organism>
<evidence type="ECO:0000313" key="5">
    <source>
        <dbReference type="Proteomes" id="UP000006727"/>
    </source>
</evidence>